<dbReference type="SUPFAM" id="SSF50939">
    <property type="entry name" value="Sialidases"/>
    <property type="match status" value="1"/>
</dbReference>
<dbReference type="InterPro" id="IPR036278">
    <property type="entry name" value="Sialidase_sf"/>
</dbReference>
<dbReference type="Pfam" id="PF13088">
    <property type="entry name" value="BNR_2"/>
    <property type="match status" value="1"/>
</dbReference>
<dbReference type="EMBL" id="ABOX02000005">
    <property type="protein sequence ID" value="EEF62322.1"/>
    <property type="molecule type" value="Genomic_DNA"/>
</dbReference>
<dbReference type="PANTHER" id="PTHR43752:SF2">
    <property type="entry name" value="BNR_ASP-BOX REPEAT FAMILY PROTEIN"/>
    <property type="match status" value="1"/>
</dbReference>
<sequence length="402" mass="44302" precursor="true">MTADWIQTVTCASKAVKGSGMRAYLLSLLLLAGLCTLPMAAQPSPNLQNHVVLDINSTPENPRNSEGAFLNLKSGRILFLYSQFRGGAADESPSRIVSVYSDDAGLTWNQKPELVVDTGTNQNVMSVSLLRLKSGKIALFYLIKQNLHDCHPWIQLSSDEAKTWSSPKLVVDAPGYFVLNNDRVIQLNNGRLIVPVAFHRSRNSKLNDYSTFDPRAIALWYLSDDEGQIWHEAETWWAMPLASKTGLQEPGVVERADGTVLSWARTDAGAQYGFASANSGATWSAPIATELKSPVSPASIKRLPGSAELLAVFNDHSGQFPFPKGKRTPLVAAISPDGGRTWKKRKILENDPAGSYCYTAIHFTENAVLFAYLDFRTLAGGKSTNQLRIRRTTFDWLRQADK</sequence>
<dbReference type="AlphaFoldDB" id="B9XCX6"/>
<keyword evidence="1" id="KW-1133">Transmembrane helix</keyword>
<proteinExistence type="predicted"/>
<organism evidence="3 4">
    <name type="scientific">Pedosphaera parvula (strain Ellin514)</name>
    <dbReference type="NCBI Taxonomy" id="320771"/>
    <lineage>
        <taxon>Bacteria</taxon>
        <taxon>Pseudomonadati</taxon>
        <taxon>Verrucomicrobiota</taxon>
        <taxon>Pedosphaerae</taxon>
        <taxon>Pedosphaerales</taxon>
        <taxon>Pedosphaeraceae</taxon>
        <taxon>Pedosphaera</taxon>
    </lineage>
</organism>
<feature type="domain" description="Sialidase" evidence="2">
    <location>
        <begin position="80"/>
        <end position="366"/>
    </location>
</feature>
<dbReference type="InterPro" id="IPR011040">
    <property type="entry name" value="Sialidase"/>
</dbReference>
<comment type="caution">
    <text evidence="3">The sequence shown here is derived from an EMBL/GenBank/DDBJ whole genome shotgun (WGS) entry which is preliminary data.</text>
</comment>
<keyword evidence="1" id="KW-0472">Membrane</keyword>
<dbReference type="Proteomes" id="UP000003688">
    <property type="component" value="Unassembled WGS sequence"/>
</dbReference>
<dbReference type="STRING" id="320771.Cflav_PD4957"/>
<gene>
    <name evidence="3" type="ORF">Cflav_PD4957</name>
</gene>
<dbReference type="PANTHER" id="PTHR43752">
    <property type="entry name" value="BNR/ASP-BOX REPEAT FAMILY PROTEIN"/>
    <property type="match status" value="1"/>
</dbReference>
<evidence type="ECO:0000313" key="3">
    <source>
        <dbReference type="EMBL" id="EEF62322.1"/>
    </source>
</evidence>
<dbReference type="Gene3D" id="2.120.10.10">
    <property type="match status" value="1"/>
</dbReference>
<evidence type="ECO:0000259" key="2">
    <source>
        <dbReference type="Pfam" id="PF13088"/>
    </source>
</evidence>
<name>B9XCX6_PEDPL</name>
<keyword evidence="4" id="KW-1185">Reference proteome</keyword>
<evidence type="ECO:0000313" key="4">
    <source>
        <dbReference type="Proteomes" id="UP000003688"/>
    </source>
</evidence>
<accession>B9XCX6</accession>
<dbReference type="RefSeq" id="WP_007413674.1">
    <property type="nucleotide sequence ID" value="NZ_ABOX02000005.1"/>
</dbReference>
<feature type="transmembrane region" description="Helical" evidence="1">
    <location>
        <begin position="23"/>
        <end position="41"/>
    </location>
</feature>
<reference evidence="3 4" key="1">
    <citation type="journal article" date="2011" name="J. Bacteriol.">
        <title>Genome sequence of 'Pedosphaera parvula' Ellin514, an aerobic Verrucomicrobial isolate from pasture soil.</title>
        <authorList>
            <person name="Kant R."/>
            <person name="van Passel M.W."/>
            <person name="Sangwan P."/>
            <person name="Palva A."/>
            <person name="Lucas S."/>
            <person name="Copeland A."/>
            <person name="Lapidus A."/>
            <person name="Glavina Del Rio T."/>
            <person name="Dalin E."/>
            <person name="Tice H."/>
            <person name="Bruce D."/>
            <person name="Goodwin L."/>
            <person name="Pitluck S."/>
            <person name="Chertkov O."/>
            <person name="Larimer F.W."/>
            <person name="Land M.L."/>
            <person name="Hauser L."/>
            <person name="Brettin T.S."/>
            <person name="Detter J.C."/>
            <person name="Han S."/>
            <person name="de Vos W.M."/>
            <person name="Janssen P.H."/>
            <person name="Smidt H."/>
        </authorList>
    </citation>
    <scope>NUCLEOTIDE SEQUENCE [LARGE SCALE GENOMIC DNA]</scope>
    <source>
        <strain evidence="3 4">Ellin514</strain>
    </source>
</reference>
<evidence type="ECO:0000256" key="1">
    <source>
        <dbReference type="SAM" id="Phobius"/>
    </source>
</evidence>
<protein>
    <submittedName>
        <fullName evidence="3">Sialidase</fullName>
    </submittedName>
</protein>
<dbReference type="CDD" id="cd15482">
    <property type="entry name" value="Sialidase_non-viral"/>
    <property type="match status" value="1"/>
</dbReference>
<keyword evidence="1" id="KW-0812">Transmembrane</keyword>